<proteinExistence type="predicted"/>
<dbReference type="GO" id="GO:0003677">
    <property type="term" value="F:DNA binding"/>
    <property type="evidence" value="ECO:0007669"/>
    <property type="project" value="UniProtKB-KW"/>
</dbReference>
<sequence>MTKQSMAQYVYEKLKAGILSQKLNPGQKLIENDISDTLGVSRTPIRNAFSKLQEEGIVTILPNKGAHVINPAIEEIIEAFTFRKHLELIATEHIMERIEEKDIEKLKELIHEEIETYDQKDLAGYIDINTQFHKILVNISDNRFLKEQAKKMIHQTHIYLILYDQFYVVNKKDSRGPKEHQEIVNLIESRDADAFKLLLDKHISSTIEEYRTRVNTYQQASDLF</sequence>
<keyword evidence="6" id="KW-1185">Reference proteome</keyword>
<dbReference type="Pfam" id="PF07729">
    <property type="entry name" value="FCD"/>
    <property type="match status" value="1"/>
</dbReference>
<dbReference type="CDD" id="cd07377">
    <property type="entry name" value="WHTH_GntR"/>
    <property type="match status" value="1"/>
</dbReference>
<dbReference type="InterPro" id="IPR008920">
    <property type="entry name" value="TF_FadR/GntR_C"/>
</dbReference>
<feature type="domain" description="HTH gntR-type" evidence="4">
    <location>
        <begin position="4"/>
        <end position="71"/>
    </location>
</feature>
<dbReference type="PROSITE" id="PS50949">
    <property type="entry name" value="HTH_GNTR"/>
    <property type="match status" value="1"/>
</dbReference>
<reference evidence="5 6" key="1">
    <citation type="submission" date="2016-10" db="EMBL/GenBank/DDBJ databases">
        <authorList>
            <person name="Varghese N."/>
            <person name="Submissions S."/>
        </authorList>
    </citation>
    <scope>NUCLEOTIDE SEQUENCE [LARGE SCALE GENOMIC DNA]</scope>
    <source>
        <strain evidence="5 6">CGMCC 1.7734</strain>
    </source>
</reference>
<gene>
    <name evidence="5" type="ORF">SAMN05216232_0887</name>
</gene>
<keyword evidence="1" id="KW-0805">Transcription regulation</keyword>
<keyword evidence="2 5" id="KW-0238">DNA-binding</keyword>
<dbReference type="EMBL" id="FOEH01000001">
    <property type="protein sequence ID" value="SEP78740.1"/>
    <property type="molecule type" value="Genomic_DNA"/>
</dbReference>
<organism evidence="5 6">
    <name type="scientific">Virgibacillus subterraneus</name>
    <dbReference type="NCBI Taxonomy" id="621109"/>
    <lineage>
        <taxon>Bacteria</taxon>
        <taxon>Bacillati</taxon>
        <taxon>Bacillota</taxon>
        <taxon>Bacilli</taxon>
        <taxon>Bacillales</taxon>
        <taxon>Bacillaceae</taxon>
        <taxon>Virgibacillus</taxon>
    </lineage>
</organism>
<dbReference type="PANTHER" id="PTHR43537">
    <property type="entry name" value="TRANSCRIPTIONAL REGULATOR, GNTR FAMILY"/>
    <property type="match status" value="1"/>
</dbReference>
<dbReference type="SMART" id="SM00345">
    <property type="entry name" value="HTH_GNTR"/>
    <property type="match status" value="1"/>
</dbReference>
<dbReference type="PANTHER" id="PTHR43537:SF5">
    <property type="entry name" value="UXU OPERON TRANSCRIPTIONAL REGULATOR"/>
    <property type="match status" value="1"/>
</dbReference>
<dbReference type="InterPro" id="IPR036390">
    <property type="entry name" value="WH_DNA-bd_sf"/>
</dbReference>
<accession>A0A1H9APV8</accession>
<evidence type="ECO:0000259" key="4">
    <source>
        <dbReference type="PROSITE" id="PS50949"/>
    </source>
</evidence>
<dbReference type="InterPro" id="IPR036388">
    <property type="entry name" value="WH-like_DNA-bd_sf"/>
</dbReference>
<evidence type="ECO:0000313" key="5">
    <source>
        <dbReference type="EMBL" id="SEP78740.1"/>
    </source>
</evidence>
<dbReference type="InterPro" id="IPR000524">
    <property type="entry name" value="Tscrpt_reg_HTH_GntR"/>
</dbReference>
<evidence type="ECO:0000256" key="1">
    <source>
        <dbReference type="ARBA" id="ARBA00023015"/>
    </source>
</evidence>
<dbReference type="Gene3D" id="1.10.10.10">
    <property type="entry name" value="Winged helix-like DNA-binding domain superfamily/Winged helix DNA-binding domain"/>
    <property type="match status" value="1"/>
</dbReference>
<dbReference type="SMART" id="SM00895">
    <property type="entry name" value="FCD"/>
    <property type="match status" value="1"/>
</dbReference>
<dbReference type="Proteomes" id="UP000198733">
    <property type="component" value="Unassembled WGS sequence"/>
</dbReference>
<name>A0A1H9APV8_9BACI</name>
<keyword evidence="3" id="KW-0804">Transcription</keyword>
<dbReference type="SUPFAM" id="SSF48008">
    <property type="entry name" value="GntR ligand-binding domain-like"/>
    <property type="match status" value="1"/>
</dbReference>
<evidence type="ECO:0000256" key="2">
    <source>
        <dbReference type="ARBA" id="ARBA00023125"/>
    </source>
</evidence>
<dbReference type="RefSeq" id="WP_092502544.1">
    <property type="nucleotide sequence ID" value="NZ_FOEH01000001.1"/>
</dbReference>
<evidence type="ECO:0000256" key="3">
    <source>
        <dbReference type="ARBA" id="ARBA00023163"/>
    </source>
</evidence>
<dbReference type="Pfam" id="PF00392">
    <property type="entry name" value="GntR"/>
    <property type="match status" value="1"/>
</dbReference>
<protein>
    <submittedName>
        <fullName evidence="5">DNA-binding transcriptional regulator, GntR family</fullName>
    </submittedName>
</protein>
<evidence type="ECO:0000313" key="6">
    <source>
        <dbReference type="Proteomes" id="UP000198733"/>
    </source>
</evidence>
<dbReference type="InterPro" id="IPR011711">
    <property type="entry name" value="GntR_C"/>
</dbReference>
<dbReference type="Gene3D" id="1.20.120.530">
    <property type="entry name" value="GntR ligand-binding domain-like"/>
    <property type="match status" value="1"/>
</dbReference>
<dbReference type="SUPFAM" id="SSF46785">
    <property type="entry name" value="Winged helix' DNA-binding domain"/>
    <property type="match status" value="1"/>
</dbReference>
<comment type="caution">
    <text evidence="5">The sequence shown here is derived from an EMBL/GenBank/DDBJ whole genome shotgun (WGS) entry which is preliminary data.</text>
</comment>